<feature type="chain" id="PRO_5011626252" evidence="1">
    <location>
        <begin position="21"/>
        <end position="204"/>
    </location>
</feature>
<evidence type="ECO:0000313" key="4">
    <source>
        <dbReference type="Proteomes" id="UP000198994"/>
    </source>
</evidence>
<dbReference type="AlphaFoldDB" id="A0A1G7CUN7"/>
<dbReference type="Proteomes" id="UP000198994">
    <property type="component" value="Unassembled WGS sequence"/>
</dbReference>
<evidence type="ECO:0000259" key="2">
    <source>
        <dbReference type="Pfam" id="PF08239"/>
    </source>
</evidence>
<dbReference type="Pfam" id="PF08239">
    <property type="entry name" value="SH3_3"/>
    <property type="match status" value="1"/>
</dbReference>
<evidence type="ECO:0000256" key="1">
    <source>
        <dbReference type="SAM" id="SignalP"/>
    </source>
</evidence>
<dbReference type="Gene3D" id="2.30.30.40">
    <property type="entry name" value="SH3 Domains"/>
    <property type="match status" value="1"/>
</dbReference>
<dbReference type="InterPro" id="IPR003646">
    <property type="entry name" value="SH3-like_bac-type"/>
</dbReference>
<organism evidence="3 4">
    <name type="scientific">Salipiger thiooxidans</name>
    <dbReference type="NCBI Taxonomy" id="282683"/>
    <lineage>
        <taxon>Bacteria</taxon>
        <taxon>Pseudomonadati</taxon>
        <taxon>Pseudomonadota</taxon>
        <taxon>Alphaproteobacteria</taxon>
        <taxon>Rhodobacterales</taxon>
        <taxon>Roseobacteraceae</taxon>
        <taxon>Salipiger</taxon>
    </lineage>
</organism>
<keyword evidence="4" id="KW-1185">Reference proteome</keyword>
<dbReference type="OrthoDB" id="5489750at2"/>
<accession>A0A1G7CUN7</accession>
<gene>
    <name evidence="3" type="ORF">SAMN04488105_103329</name>
</gene>
<dbReference type="RefSeq" id="WP_089956680.1">
    <property type="nucleotide sequence ID" value="NZ_FNAV01000003.1"/>
</dbReference>
<sequence>MSRLALSLACGLALSQPLFAQEFPALYDVTGVAAGDVLNVRTAPDAAADVIGALAPNQQNVEVTASDDDGSWGRVNIGEGTGWASLSFLAPQEGSAMPDAAEVTCFGTEPFWSYHVTPGGDATWLAIDDEVATMLAGPFRHADARFEPFVSIAGGPDQQGVLVMQKDAECSDGMSDGLWGLSGTVVLTGALSRAVSGCCSLEPQ</sequence>
<name>A0A1G7CUN7_9RHOB</name>
<protein>
    <submittedName>
        <fullName evidence="3">SH3 domain-containing protein</fullName>
    </submittedName>
</protein>
<dbReference type="STRING" id="282683.SAMN04488105_103329"/>
<dbReference type="EMBL" id="FNAV01000003">
    <property type="protein sequence ID" value="SDE42225.1"/>
    <property type="molecule type" value="Genomic_DNA"/>
</dbReference>
<reference evidence="4" key="1">
    <citation type="submission" date="2016-10" db="EMBL/GenBank/DDBJ databases">
        <authorList>
            <person name="Varghese N."/>
            <person name="Submissions S."/>
        </authorList>
    </citation>
    <scope>NUCLEOTIDE SEQUENCE [LARGE SCALE GENOMIC DNA]</scope>
    <source>
        <strain evidence="4">DSM 10146</strain>
    </source>
</reference>
<keyword evidence="1" id="KW-0732">Signal</keyword>
<evidence type="ECO:0000313" key="3">
    <source>
        <dbReference type="EMBL" id="SDE42225.1"/>
    </source>
</evidence>
<feature type="domain" description="SH3b" evidence="2">
    <location>
        <begin position="36"/>
        <end position="89"/>
    </location>
</feature>
<feature type="signal peptide" evidence="1">
    <location>
        <begin position="1"/>
        <end position="20"/>
    </location>
</feature>
<proteinExistence type="predicted"/>